<evidence type="ECO:0000256" key="2">
    <source>
        <dbReference type="ARBA" id="ARBA00022679"/>
    </source>
</evidence>
<dbReference type="InterPro" id="IPR000477">
    <property type="entry name" value="RT_dom"/>
</dbReference>
<dbReference type="PROSITE" id="PS50878">
    <property type="entry name" value="RT_POL"/>
    <property type="match status" value="1"/>
</dbReference>
<feature type="domain" description="Integrase catalytic" evidence="9">
    <location>
        <begin position="519"/>
        <end position="691"/>
    </location>
</feature>
<evidence type="ECO:0000313" key="11">
    <source>
        <dbReference type="Proteomes" id="UP000499080"/>
    </source>
</evidence>
<dbReference type="Gene3D" id="1.10.340.70">
    <property type="match status" value="1"/>
</dbReference>
<keyword evidence="4" id="KW-0540">Nuclease</keyword>
<evidence type="ECO:0000313" key="10">
    <source>
        <dbReference type="EMBL" id="GBM19127.1"/>
    </source>
</evidence>
<dbReference type="Pfam" id="PF17921">
    <property type="entry name" value="Integrase_H2C2"/>
    <property type="match status" value="1"/>
</dbReference>
<evidence type="ECO:0000259" key="9">
    <source>
        <dbReference type="PROSITE" id="PS50994"/>
    </source>
</evidence>
<dbReference type="GO" id="GO:0042575">
    <property type="term" value="C:DNA polymerase complex"/>
    <property type="evidence" value="ECO:0007669"/>
    <property type="project" value="UniProtKB-ARBA"/>
</dbReference>
<dbReference type="Proteomes" id="UP000499080">
    <property type="component" value="Unassembled WGS sequence"/>
</dbReference>
<gene>
    <name evidence="10" type="primary">TY3B-G_402</name>
    <name evidence="10" type="ORF">AVEN_135611_1</name>
</gene>
<keyword evidence="6" id="KW-0378">Hydrolase</keyword>
<dbReference type="InterPro" id="IPR036397">
    <property type="entry name" value="RNaseH_sf"/>
</dbReference>
<dbReference type="GO" id="GO:0003676">
    <property type="term" value="F:nucleic acid binding"/>
    <property type="evidence" value="ECO:0007669"/>
    <property type="project" value="InterPro"/>
</dbReference>
<dbReference type="Gene3D" id="3.10.10.10">
    <property type="entry name" value="HIV Type 1 Reverse Transcriptase, subunit A, domain 1"/>
    <property type="match status" value="1"/>
</dbReference>
<evidence type="ECO:0000256" key="1">
    <source>
        <dbReference type="ARBA" id="ARBA00012493"/>
    </source>
</evidence>
<dbReference type="Pfam" id="PF00665">
    <property type="entry name" value="rve"/>
    <property type="match status" value="1"/>
</dbReference>
<keyword evidence="5" id="KW-0255">Endonuclease</keyword>
<dbReference type="FunFam" id="3.10.20.370:FF:000001">
    <property type="entry name" value="Retrovirus-related Pol polyprotein from transposon 17.6-like protein"/>
    <property type="match status" value="1"/>
</dbReference>
<dbReference type="GO" id="GO:0004519">
    <property type="term" value="F:endonuclease activity"/>
    <property type="evidence" value="ECO:0007669"/>
    <property type="project" value="UniProtKB-KW"/>
</dbReference>
<evidence type="ECO:0000256" key="5">
    <source>
        <dbReference type="ARBA" id="ARBA00022759"/>
    </source>
</evidence>
<evidence type="ECO:0000259" key="8">
    <source>
        <dbReference type="PROSITE" id="PS50878"/>
    </source>
</evidence>
<organism evidence="10 11">
    <name type="scientific">Araneus ventricosus</name>
    <name type="common">Orbweaver spider</name>
    <name type="synonym">Epeira ventricosa</name>
    <dbReference type="NCBI Taxonomy" id="182803"/>
    <lineage>
        <taxon>Eukaryota</taxon>
        <taxon>Metazoa</taxon>
        <taxon>Ecdysozoa</taxon>
        <taxon>Arthropoda</taxon>
        <taxon>Chelicerata</taxon>
        <taxon>Arachnida</taxon>
        <taxon>Araneae</taxon>
        <taxon>Araneomorphae</taxon>
        <taxon>Entelegynae</taxon>
        <taxon>Araneoidea</taxon>
        <taxon>Araneidae</taxon>
        <taxon>Araneus</taxon>
    </lineage>
</organism>
<dbReference type="FunFam" id="3.30.420.10:FF:000032">
    <property type="entry name" value="Retrovirus-related Pol polyprotein from transposon 297-like Protein"/>
    <property type="match status" value="1"/>
</dbReference>
<name>A0A4Y2DS71_ARAVE</name>
<dbReference type="CDD" id="cd09274">
    <property type="entry name" value="RNase_HI_RT_Ty3"/>
    <property type="match status" value="1"/>
</dbReference>
<dbReference type="EMBL" id="BGPR01000417">
    <property type="protein sequence ID" value="GBM19127.1"/>
    <property type="molecule type" value="Genomic_DNA"/>
</dbReference>
<dbReference type="InterPro" id="IPR043128">
    <property type="entry name" value="Rev_trsase/Diguanyl_cyclase"/>
</dbReference>
<evidence type="ECO:0000256" key="3">
    <source>
        <dbReference type="ARBA" id="ARBA00022695"/>
    </source>
</evidence>
<dbReference type="PROSITE" id="PS50994">
    <property type="entry name" value="INTEGRASE"/>
    <property type="match status" value="1"/>
</dbReference>
<dbReference type="PANTHER" id="PTHR37984:SF5">
    <property type="entry name" value="PROTEIN NYNRIN-LIKE"/>
    <property type="match status" value="1"/>
</dbReference>
<keyword evidence="11" id="KW-1185">Reference proteome</keyword>
<evidence type="ECO:0000256" key="7">
    <source>
        <dbReference type="ARBA" id="ARBA00022918"/>
    </source>
</evidence>
<dbReference type="SUPFAM" id="SSF53098">
    <property type="entry name" value="Ribonuclease H-like"/>
    <property type="match status" value="1"/>
</dbReference>
<dbReference type="Pfam" id="PF00078">
    <property type="entry name" value="RVT_1"/>
    <property type="match status" value="1"/>
</dbReference>
<dbReference type="Gene3D" id="3.30.420.10">
    <property type="entry name" value="Ribonuclease H-like superfamily/Ribonuclease H"/>
    <property type="match status" value="1"/>
</dbReference>
<keyword evidence="3" id="KW-0548">Nucleotidyltransferase</keyword>
<dbReference type="InterPro" id="IPR050951">
    <property type="entry name" value="Retrovirus_Pol_polyprotein"/>
</dbReference>
<dbReference type="PANTHER" id="PTHR37984">
    <property type="entry name" value="PROTEIN CBG26694"/>
    <property type="match status" value="1"/>
</dbReference>
<dbReference type="EC" id="2.7.7.49" evidence="1"/>
<reference evidence="10 11" key="1">
    <citation type="journal article" date="2019" name="Sci. Rep.">
        <title>Orb-weaving spider Araneus ventricosus genome elucidates the spidroin gene catalogue.</title>
        <authorList>
            <person name="Kono N."/>
            <person name="Nakamura H."/>
            <person name="Ohtoshi R."/>
            <person name="Moran D.A.P."/>
            <person name="Shinohara A."/>
            <person name="Yoshida Y."/>
            <person name="Fujiwara M."/>
            <person name="Mori M."/>
            <person name="Tomita M."/>
            <person name="Arakawa K."/>
        </authorList>
    </citation>
    <scope>NUCLEOTIDE SEQUENCE [LARGE SCALE GENOMIC DNA]</scope>
</reference>
<dbReference type="GO" id="GO:0003964">
    <property type="term" value="F:RNA-directed DNA polymerase activity"/>
    <property type="evidence" value="ECO:0007669"/>
    <property type="project" value="UniProtKB-KW"/>
</dbReference>
<dbReference type="InterPro" id="IPR041373">
    <property type="entry name" value="RT_RNaseH"/>
</dbReference>
<sequence length="797" mass="91574">MVSQGWCRPSKSAWASPLHMVSKKDDWRPCGDYRSLNTQTIPDRFPIPNVHDFAHNRFNKKIFSTIDLVRAYHQIPVAAADVPKTAVITPFGLIEFLFMPLGLCNAAQTFQRFMYEIVGDLDYCFVYLDDVLIASTDESEHLKHLEEVFRRFQKYGLVVNTEKCVFGQLSVKFLCYLISKKGIEQLPDRVKAINEIQQPKSIKDLRRFLALLNFYRRFLKNAAHEQSLLSDYLKGAKKNDIRLINWTGEAKLAFESCENSLAMSTLLVYPSPDAPLSLACDASDRGLGPVLSQEENGEWKPLTFFSRNLTPVEQRYSVYDRELLAVYASVSHFSYLFEGRNFTIYTDHKPLIYAFTQKHEKCSPRQIRLLDWIGQFSTDIRHISGSLNVVADSLSRISEIEMPSPIDYKEFAEVQLSYEEFQLLKSCTNSLKFQLLKVPGTELFCDISTGRCRPFVPKEFRRRIFETLHNISHPGVKATVKLVGDRFLCPGYKKQGAEWTRFCVPCQRGKIQRHTVSPLGTYPVPRHRFDHVHIDLVGPFPPSRGYTYALTCLDRFSRWPEAIPLKDIKAETVAFEFYANWIARFGVPERLTSDQGRQFESRLFREFARLLGVKVVHTTPYHPQANGSVERLHRQLKSTIRAHATERWILVLPSISLGIRASVKEPLNCSVAEMVYGTPITLPGEFFSANKTLSTNDFLSSLQQRMSSLRSIPMSQHCRRKVFVHKELNNCSHVFLRQDRLTKSLVPPYSEPHLVVSRTSKHFTIQVGSRQQTVSIDRLKPAFQLAEIQAFRVSFSI</sequence>
<dbReference type="Gene3D" id="3.30.70.270">
    <property type="match status" value="2"/>
</dbReference>
<accession>A0A4Y2DS71</accession>
<protein>
    <recommendedName>
        <fullName evidence="1">RNA-directed DNA polymerase</fullName>
        <ecNumber evidence="1">2.7.7.49</ecNumber>
    </recommendedName>
</protein>
<dbReference type="InterPro" id="IPR041588">
    <property type="entry name" value="Integrase_H2C2"/>
</dbReference>
<dbReference type="InterPro" id="IPR012337">
    <property type="entry name" value="RNaseH-like_sf"/>
</dbReference>
<dbReference type="InterPro" id="IPR043502">
    <property type="entry name" value="DNA/RNA_pol_sf"/>
</dbReference>
<proteinExistence type="predicted"/>
<feature type="domain" description="Reverse transcriptase" evidence="8">
    <location>
        <begin position="1"/>
        <end position="178"/>
    </location>
</feature>
<evidence type="ECO:0000256" key="6">
    <source>
        <dbReference type="ARBA" id="ARBA00022801"/>
    </source>
</evidence>
<dbReference type="OrthoDB" id="6436542at2759"/>
<dbReference type="SUPFAM" id="SSF56672">
    <property type="entry name" value="DNA/RNA polymerases"/>
    <property type="match status" value="1"/>
</dbReference>
<dbReference type="Pfam" id="PF17917">
    <property type="entry name" value="RT_RNaseH"/>
    <property type="match status" value="1"/>
</dbReference>
<dbReference type="InterPro" id="IPR001584">
    <property type="entry name" value="Integrase_cat-core"/>
</dbReference>
<dbReference type="GO" id="GO:0016787">
    <property type="term" value="F:hydrolase activity"/>
    <property type="evidence" value="ECO:0007669"/>
    <property type="project" value="UniProtKB-KW"/>
</dbReference>
<comment type="caution">
    <text evidence="10">The sequence shown here is derived from an EMBL/GenBank/DDBJ whole genome shotgun (WGS) entry which is preliminary data.</text>
</comment>
<dbReference type="CDD" id="cd01647">
    <property type="entry name" value="RT_LTR"/>
    <property type="match status" value="1"/>
</dbReference>
<keyword evidence="2" id="KW-0808">Transferase</keyword>
<dbReference type="AlphaFoldDB" id="A0A4Y2DS71"/>
<dbReference type="GO" id="GO:0015074">
    <property type="term" value="P:DNA integration"/>
    <property type="evidence" value="ECO:0007669"/>
    <property type="project" value="InterPro"/>
</dbReference>
<evidence type="ECO:0000256" key="4">
    <source>
        <dbReference type="ARBA" id="ARBA00022722"/>
    </source>
</evidence>
<keyword evidence="7" id="KW-0695">RNA-directed DNA polymerase</keyword>